<comment type="catalytic activity">
    <reaction evidence="3">
        <text>(6S)-NADHX + ADP = AMP + phosphate + NADH + H(+)</text>
        <dbReference type="Rhea" id="RHEA:32223"/>
        <dbReference type="ChEBI" id="CHEBI:15378"/>
        <dbReference type="ChEBI" id="CHEBI:43474"/>
        <dbReference type="ChEBI" id="CHEBI:57945"/>
        <dbReference type="ChEBI" id="CHEBI:64074"/>
        <dbReference type="ChEBI" id="CHEBI:456215"/>
        <dbReference type="ChEBI" id="CHEBI:456216"/>
        <dbReference type="EC" id="4.2.1.136"/>
    </reaction>
</comment>
<evidence type="ECO:0000313" key="5">
    <source>
        <dbReference type="EMBL" id="QWZ08665.1"/>
    </source>
</evidence>
<reference evidence="5" key="1">
    <citation type="submission" date="2021-06" db="EMBL/GenBank/DDBJ databases">
        <title>Complete genome sequence of Nocardioides sp. G188.</title>
        <authorList>
            <person name="Im W.-T."/>
        </authorList>
    </citation>
    <scope>NUCLEOTIDE SEQUENCE</scope>
    <source>
        <strain evidence="5">G188</strain>
    </source>
</reference>
<comment type="function">
    <text evidence="3">Catalyzes the dehydration of the S-form of NAD(P)HX at the expense of ADP, which is converted to AMP. Together with NAD(P)HX epimerase, which catalyzes the epimerization of the S- and R-forms, the enzyme allows the repair of both epimers of NAD(P)HX, a damaged form of NAD(P)H that is a result of enzymatic or heat-dependent hydration.</text>
</comment>
<keyword evidence="1 3" id="KW-0547">Nucleotide-binding</keyword>
<keyword evidence="3" id="KW-0456">Lyase</keyword>
<dbReference type="HAMAP" id="MF_01965">
    <property type="entry name" value="NADHX_dehydratase"/>
    <property type="match status" value="1"/>
</dbReference>
<dbReference type="PANTHER" id="PTHR12592">
    <property type="entry name" value="ATP-DEPENDENT (S)-NAD(P)H-HYDRATE DEHYDRATASE FAMILY MEMBER"/>
    <property type="match status" value="1"/>
</dbReference>
<evidence type="ECO:0000313" key="6">
    <source>
        <dbReference type="Proteomes" id="UP000683575"/>
    </source>
</evidence>
<dbReference type="EMBL" id="CP077062">
    <property type="protein sequence ID" value="QWZ08665.1"/>
    <property type="molecule type" value="Genomic_DNA"/>
</dbReference>
<dbReference type="GO" id="GO:0005524">
    <property type="term" value="F:ATP binding"/>
    <property type="evidence" value="ECO:0007669"/>
    <property type="project" value="UniProtKB-KW"/>
</dbReference>
<comment type="subunit">
    <text evidence="3">Homotetramer.</text>
</comment>
<dbReference type="GO" id="GO:0052856">
    <property type="term" value="F:NAD(P)HX epimerase activity"/>
    <property type="evidence" value="ECO:0007669"/>
    <property type="project" value="TreeGrafter"/>
</dbReference>
<sequence length="286" mass="28521">MDADLLRGWALPEPGSSKHSRGTALVVGGSRSTPGAVILAGESVLRAGGGKLQVATAESTAGQVSLALPEALVEGFPESGSGDVDPTACDDVVELAQGTSVTLLGPGLLDPGAAADLLEGIVPRLDAAVVIDALGSAYVTRNREGLRHVRGRCVLTLNHDELAKTLDLDAEDLGDDPVDAGLELAATTGAVVLYGGSHKLVLTPDADCFRITVGGPGLGVSGSGDVQAGLVTGLLARGAGAVQAAVWAAYLHGAAGDDLAEEVGHVGFLAREIPPAVPGLLSRLGG</sequence>
<dbReference type="InterPro" id="IPR000631">
    <property type="entry name" value="CARKD"/>
</dbReference>
<feature type="domain" description="YjeF C-terminal" evidence="4">
    <location>
        <begin position="1"/>
        <end position="284"/>
    </location>
</feature>
<protein>
    <recommendedName>
        <fullName evidence="3">ADP-dependent (S)-NAD(P)H-hydrate dehydratase</fullName>
        <ecNumber evidence="3">4.2.1.136</ecNumber>
    </recommendedName>
    <alternativeName>
        <fullName evidence="3">ADP-dependent NAD(P)HX dehydratase</fullName>
    </alternativeName>
</protein>
<feature type="binding site" evidence="3">
    <location>
        <position position="107"/>
    </location>
    <ligand>
        <name>(6S)-NADPHX</name>
        <dbReference type="ChEBI" id="CHEBI:64076"/>
    </ligand>
</feature>
<dbReference type="Pfam" id="PF01256">
    <property type="entry name" value="Carb_kinase"/>
    <property type="match status" value="1"/>
</dbReference>
<name>A0A975SZ60_9ACTN</name>
<dbReference type="EC" id="4.2.1.136" evidence="3"/>
<evidence type="ECO:0000256" key="1">
    <source>
        <dbReference type="ARBA" id="ARBA00022741"/>
    </source>
</evidence>
<feature type="binding site" evidence="3">
    <location>
        <position position="36"/>
    </location>
    <ligand>
        <name>(6S)-NADPHX</name>
        <dbReference type="ChEBI" id="CHEBI:64076"/>
    </ligand>
</feature>
<feature type="binding site" evidence="3">
    <location>
        <position position="224"/>
    </location>
    <ligand>
        <name>AMP</name>
        <dbReference type="ChEBI" id="CHEBI:456215"/>
    </ligand>
</feature>
<keyword evidence="6" id="KW-1185">Reference proteome</keyword>
<accession>A0A975SZ60</accession>
<gene>
    <name evidence="3" type="primary">nnrD</name>
    <name evidence="5" type="ORF">KRR39_02025</name>
</gene>
<dbReference type="KEGG" id="nps:KRR39_02025"/>
<dbReference type="CDD" id="cd01171">
    <property type="entry name" value="YXKO-related"/>
    <property type="match status" value="1"/>
</dbReference>
<dbReference type="PANTHER" id="PTHR12592:SF0">
    <property type="entry name" value="ATP-DEPENDENT (S)-NAD(P)H-HYDRATE DEHYDRATASE"/>
    <property type="match status" value="1"/>
</dbReference>
<dbReference type="GO" id="GO:0046496">
    <property type="term" value="P:nicotinamide nucleotide metabolic process"/>
    <property type="evidence" value="ECO:0007669"/>
    <property type="project" value="UniProtKB-UniRule"/>
</dbReference>
<dbReference type="Proteomes" id="UP000683575">
    <property type="component" value="Chromosome"/>
</dbReference>
<feature type="binding site" evidence="3">
    <location>
        <position position="225"/>
    </location>
    <ligand>
        <name>(6S)-NADPHX</name>
        <dbReference type="ChEBI" id="CHEBI:64076"/>
    </ligand>
</feature>
<comment type="cofactor">
    <cofactor evidence="3">
        <name>Mg(2+)</name>
        <dbReference type="ChEBI" id="CHEBI:18420"/>
    </cofactor>
</comment>
<evidence type="ECO:0000256" key="2">
    <source>
        <dbReference type="ARBA" id="ARBA00022840"/>
    </source>
</evidence>
<comment type="catalytic activity">
    <reaction evidence="3">
        <text>(6S)-NADPHX + ADP = AMP + phosphate + NADPH + H(+)</text>
        <dbReference type="Rhea" id="RHEA:32235"/>
        <dbReference type="ChEBI" id="CHEBI:15378"/>
        <dbReference type="ChEBI" id="CHEBI:43474"/>
        <dbReference type="ChEBI" id="CHEBI:57783"/>
        <dbReference type="ChEBI" id="CHEBI:64076"/>
        <dbReference type="ChEBI" id="CHEBI:456215"/>
        <dbReference type="ChEBI" id="CHEBI:456216"/>
        <dbReference type="EC" id="4.2.1.136"/>
    </reaction>
</comment>
<comment type="similarity">
    <text evidence="3">Belongs to the NnrD/CARKD family.</text>
</comment>
<dbReference type="GO" id="GO:0052855">
    <property type="term" value="F:ADP-dependent NAD(P)H-hydrate dehydratase activity"/>
    <property type="evidence" value="ECO:0007669"/>
    <property type="project" value="UniProtKB-UniRule"/>
</dbReference>
<organism evidence="5 6">
    <name type="scientific">Nocardioides panacis</name>
    <dbReference type="NCBI Taxonomy" id="2849501"/>
    <lineage>
        <taxon>Bacteria</taxon>
        <taxon>Bacillati</taxon>
        <taxon>Actinomycetota</taxon>
        <taxon>Actinomycetes</taxon>
        <taxon>Propionibacteriales</taxon>
        <taxon>Nocardioidaceae</taxon>
        <taxon>Nocardioides</taxon>
    </lineage>
</organism>
<dbReference type="GO" id="GO:0110051">
    <property type="term" value="P:metabolite repair"/>
    <property type="evidence" value="ECO:0007669"/>
    <property type="project" value="TreeGrafter"/>
</dbReference>
<comment type="caution">
    <text evidence="3">Lacks conserved residue(s) required for the propagation of feature annotation.</text>
</comment>
<proteinExistence type="inferred from homology"/>
<keyword evidence="2 3" id="KW-0067">ATP-binding</keyword>
<keyword evidence="3" id="KW-0520">NAD</keyword>
<dbReference type="PROSITE" id="PS51383">
    <property type="entry name" value="YJEF_C_3"/>
    <property type="match status" value="1"/>
</dbReference>
<dbReference type="NCBIfam" id="TIGR00196">
    <property type="entry name" value="yjeF_cterm"/>
    <property type="match status" value="1"/>
</dbReference>
<keyword evidence="3" id="KW-0521">NADP</keyword>
<evidence type="ECO:0000259" key="4">
    <source>
        <dbReference type="PROSITE" id="PS51383"/>
    </source>
</evidence>
<dbReference type="AlphaFoldDB" id="A0A975SZ60"/>
<evidence type="ECO:0000256" key="3">
    <source>
        <dbReference type="HAMAP-Rule" id="MF_01965"/>
    </source>
</evidence>